<reference evidence="2 3" key="1">
    <citation type="submission" date="2018-10" db="EMBL/GenBank/DDBJ databases">
        <title>Dokdonia luteus sp. nov., isolated from sea water.</title>
        <authorList>
            <person name="Zhou L.Y."/>
            <person name="Du Z.J."/>
        </authorList>
    </citation>
    <scope>NUCLEOTIDE SEQUENCE [LARGE SCALE GENOMIC DNA]</scope>
    <source>
        <strain evidence="2 3">SH27</strain>
    </source>
</reference>
<sequence length="322" mass="35814">MKKVSVILFSLSLFFGGFLTPEVRAQQDPQYTQYMYNPLTINPAYAGTRGTLSLVGLHRTQWAGLDGAPTTFSISGHSPVGSSERVGLGFNLVRDEIFITNETHIDIDFSYTIPTSDIGKLSFGLKGGAHLLDINYSQASAFQDGDIYATNQADIDNRFSPQVGVGLFYYTDRAYLGLSVPNLLQTEHFEASDNSNLTTGNQTFLAEERMHFYLTAGKVFPLGSDLKFKPATMVKVVQGAPLQVDLTANFLLYEKLTLGAAYRWSAAISGLIGFQLSDNIMLGFAYDSETTELRQYNDGSYEFFLRFEVFKNTKKILSPRFF</sequence>
<evidence type="ECO:0000313" key="3">
    <source>
        <dbReference type="Proteomes" id="UP000281985"/>
    </source>
</evidence>
<protein>
    <submittedName>
        <fullName evidence="2">Type IX secretion system membrane protein PorP/SprF</fullName>
    </submittedName>
</protein>
<dbReference type="OrthoDB" id="1114455at2"/>
<feature type="signal peptide" evidence="1">
    <location>
        <begin position="1"/>
        <end position="25"/>
    </location>
</feature>
<organism evidence="2 3">
    <name type="scientific">Dokdonia sinensis</name>
    <dbReference type="NCBI Taxonomy" id="2479847"/>
    <lineage>
        <taxon>Bacteria</taxon>
        <taxon>Pseudomonadati</taxon>
        <taxon>Bacteroidota</taxon>
        <taxon>Flavobacteriia</taxon>
        <taxon>Flavobacteriales</taxon>
        <taxon>Flavobacteriaceae</taxon>
        <taxon>Dokdonia</taxon>
    </lineage>
</organism>
<accession>A0A3M0GFM4</accession>
<proteinExistence type="predicted"/>
<dbReference type="NCBIfam" id="TIGR03519">
    <property type="entry name" value="T9SS_PorP_fam"/>
    <property type="match status" value="1"/>
</dbReference>
<dbReference type="RefSeq" id="WP_121918713.1">
    <property type="nucleotide sequence ID" value="NZ_REFV01000023.1"/>
</dbReference>
<dbReference type="Pfam" id="PF11751">
    <property type="entry name" value="PorP_SprF"/>
    <property type="match status" value="1"/>
</dbReference>
<evidence type="ECO:0000256" key="1">
    <source>
        <dbReference type="SAM" id="SignalP"/>
    </source>
</evidence>
<dbReference type="Proteomes" id="UP000281985">
    <property type="component" value="Unassembled WGS sequence"/>
</dbReference>
<comment type="caution">
    <text evidence="2">The sequence shown here is derived from an EMBL/GenBank/DDBJ whole genome shotgun (WGS) entry which is preliminary data.</text>
</comment>
<dbReference type="EMBL" id="REFV01000023">
    <property type="protein sequence ID" value="RMB56116.1"/>
    <property type="molecule type" value="Genomic_DNA"/>
</dbReference>
<gene>
    <name evidence="2" type="ORF">EAX61_15965</name>
</gene>
<dbReference type="AlphaFoldDB" id="A0A3M0GFM4"/>
<feature type="chain" id="PRO_5018269289" evidence="1">
    <location>
        <begin position="26"/>
        <end position="322"/>
    </location>
</feature>
<keyword evidence="3" id="KW-1185">Reference proteome</keyword>
<dbReference type="InterPro" id="IPR019861">
    <property type="entry name" value="PorP/SprF_Bacteroidetes"/>
</dbReference>
<name>A0A3M0GFM4_9FLAO</name>
<evidence type="ECO:0000313" key="2">
    <source>
        <dbReference type="EMBL" id="RMB56116.1"/>
    </source>
</evidence>
<keyword evidence="1" id="KW-0732">Signal</keyword>